<gene>
    <name evidence="4" type="ORF">ULMA_09580</name>
</gene>
<keyword evidence="1 2" id="KW-0732">Signal</keyword>
<dbReference type="Pfam" id="PF18962">
    <property type="entry name" value="Por_Secre_tail"/>
    <property type="match status" value="1"/>
</dbReference>
<evidence type="ECO:0000313" key="4">
    <source>
        <dbReference type="EMBL" id="GER58850.1"/>
    </source>
</evidence>
<feature type="chain" id="PRO_5023936162" description="Secretion system C-terminal sorting domain-containing protein" evidence="2">
    <location>
        <begin position="19"/>
        <end position="469"/>
    </location>
</feature>
<dbReference type="AlphaFoldDB" id="A0A5J4IYG5"/>
<dbReference type="NCBIfam" id="TIGR04183">
    <property type="entry name" value="Por_Secre_tail"/>
    <property type="match status" value="1"/>
</dbReference>
<dbReference type="NCBIfam" id="TIGR04312">
    <property type="entry name" value="choice_anch_B"/>
    <property type="match status" value="1"/>
</dbReference>
<dbReference type="OrthoDB" id="9815940at2"/>
<protein>
    <recommendedName>
        <fullName evidence="3">Secretion system C-terminal sorting domain-containing protein</fullName>
    </recommendedName>
</protein>
<evidence type="ECO:0000259" key="3">
    <source>
        <dbReference type="Pfam" id="PF18962"/>
    </source>
</evidence>
<evidence type="ECO:0000256" key="2">
    <source>
        <dbReference type="SAM" id="SignalP"/>
    </source>
</evidence>
<feature type="domain" description="Secretion system C-terminal sorting" evidence="3">
    <location>
        <begin position="400"/>
        <end position="468"/>
    </location>
</feature>
<proteinExistence type="predicted"/>
<dbReference type="PANTHER" id="PTHR38787:SF3">
    <property type="entry name" value="REGULATORY P DOMAIN-CONTAINING PROTEIN"/>
    <property type="match status" value="1"/>
</dbReference>
<feature type="signal peptide" evidence="2">
    <location>
        <begin position="1"/>
        <end position="18"/>
    </location>
</feature>
<dbReference type="PANTHER" id="PTHR38787">
    <property type="entry name" value="REGULATORY P DOMAIN-CONTAINING PROTEIN"/>
    <property type="match status" value="1"/>
</dbReference>
<dbReference type="SUPFAM" id="SSF75011">
    <property type="entry name" value="3-carboxy-cis,cis-mucoante lactonizing enzyme"/>
    <property type="match status" value="2"/>
</dbReference>
<organism evidence="4 5">
    <name type="scientific">Patiriisocius marinus</name>
    <dbReference type="NCBI Taxonomy" id="1397112"/>
    <lineage>
        <taxon>Bacteria</taxon>
        <taxon>Pseudomonadati</taxon>
        <taxon>Bacteroidota</taxon>
        <taxon>Flavobacteriia</taxon>
        <taxon>Flavobacteriales</taxon>
        <taxon>Flavobacteriaceae</taxon>
        <taxon>Patiriisocius</taxon>
    </lineage>
</organism>
<keyword evidence="5" id="KW-1185">Reference proteome</keyword>
<sequence>MKKTFLFIFAIATTIATAQTPCDNFSAGPYDCNGLDLQSSISLSTMGASSGNDSWGWTDPDTGNEYALIGLDNGTAFIDITDPINPTYLGKMDTETNPSSWRDIKVYQNHAFVVSEANGHGMQIFDLTRLRDVANPPENFNPDEVYTQFGSAHNIVINEDTGFAYAVGTATFGGGPHFINIQDPQNPIAAGGYSSDGYSHDSQVVIYNGPDADYAGREILISSNETEVVIRDVTDKSNPTLIETITYPNIGYTHQGWFTEDQRYFILGDEVDELNIGGETRTMIFDFEDLDDPELDFIYEGPTAAIDHNGYVHNGKYYMANYTAGLRVIDLQDIANGSIEEVQSFDSHPENNSANFNGAWSVYPYFASGNIVISDINRGFLLVRDPLLGTADSNAEAFSISPNPAENNITISGTNQSLTSIIVYNILGQTVMQNNFDAASSKNIDVSQLNAGMYLVKINDTTTKRLIIK</sequence>
<evidence type="ECO:0000313" key="5">
    <source>
        <dbReference type="Proteomes" id="UP000326509"/>
    </source>
</evidence>
<dbReference type="EMBL" id="BKCG01000001">
    <property type="protein sequence ID" value="GER58850.1"/>
    <property type="molecule type" value="Genomic_DNA"/>
</dbReference>
<comment type="caution">
    <text evidence="4">The sequence shown here is derived from an EMBL/GenBank/DDBJ whole genome shotgun (WGS) entry which is preliminary data.</text>
</comment>
<reference evidence="4 5" key="1">
    <citation type="submission" date="2019-08" db="EMBL/GenBank/DDBJ databases">
        <title>Draft genome sequence of Ulvibacter marinus type strain NBRC 109484.</title>
        <authorList>
            <person name="Kawano K."/>
            <person name="Ushijima N."/>
            <person name="Kihara M."/>
            <person name="Itoh H."/>
        </authorList>
    </citation>
    <scope>NUCLEOTIDE SEQUENCE [LARGE SCALE GENOMIC DNA]</scope>
    <source>
        <strain evidence="4 5">NBRC 109484</strain>
    </source>
</reference>
<evidence type="ECO:0000256" key="1">
    <source>
        <dbReference type="ARBA" id="ARBA00022729"/>
    </source>
</evidence>
<dbReference type="GO" id="GO:0005576">
    <property type="term" value="C:extracellular region"/>
    <property type="evidence" value="ECO:0007669"/>
    <property type="project" value="TreeGrafter"/>
</dbReference>
<dbReference type="InterPro" id="IPR027589">
    <property type="entry name" value="Choice_anch_B"/>
</dbReference>
<name>A0A5J4IYG5_9FLAO</name>
<accession>A0A5J4IYG5</accession>
<dbReference type="InterPro" id="IPR026444">
    <property type="entry name" value="Secre_tail"/>
</dbReference>
<dbReference type="RefSeq" id="WP_151672903.1">
    <property type="nucleotide sequence ID" value="NZ_BKCG01000001.1"/>
</dbReference>
<dbReference type="Proteomes" id="UP000326509">
    <property type="component" value="Unassembled WGS sequence"/>
</dbReference>